<reference evidence="2 3" key="1">
    <citation type="submission" date="2018-10" db="EMBL/GenBank/DDBJ databases">
        <authorList>
            <person name="Ekblom R."/>
            <person name="Jareborg N."/>
        </authorList>
    </citation>
    <scope>NUCLEOTIDE SEQUENCE [LARGE SCALE GENOMIC DNA]</scope>
    <source>
        <tissue evidence="2">Muscle</tissue>
    </source>
</reference>
<evidence type="ECO:0000313" key="2">
    <source>
        <dbReference type="EMBL" id="VCX31060.1"/>
    </source>
</evidence>
<organism evidence="2 3">
    <name type="scientific">Gulo gulo</name>
    <name type="common">Wolverine</name>
    <name type="synonym">Gluton</name>
    <dbReference type="NCBI Taxonomy" id="48420"/>
    <lineage>
        <taxon>Eukaryota</taxon>
        <taxon>Metazoa</taxon>
        <taxon>Chordata</taxon>
        <taxon>Craniata</taxon>
        <taxon>Vertebrata</taxon>
        <taxon>Euteleostomi</taxon>
        <taxon>Mammalia</taxon>
        <taxon>Eutheria</taxon>
        <taxon>Laurasiatheria</taxon>
        <taxon>Carnivora</taxon>
        <taxon>Caniformia</taxon>
        <taxon>Musteloidea</taxon>
        <taxon>Mustelidae</taxon>
        <taxon>Guloninae</taxon>
        <taxon>Gulo</taxon>
    </lineage>
</organism>
<name>A0A9X9M335_GULGU</name>
<sequence>MRMAGRRKVPMGAQTPSSPPCLSLFSPPPLRESQSPSGGVGIGRGRAGAPLGQDSLPHGPFAPQGCLLAFWAPMTTRRPMSGLCRMAQWPTA</sequence>
<accession>A0A9X9M335</accession>
<proteinExistence type="predicted"/>
<dbReference type="AlphaFoldDB" id="A0A9X9M335"/>
<gene>
    <name evidence="2" type="ORF">BN2614_LOCUS11</name>
</gene>
<keyword evidence="3" id="KW-1185">Reference proteome</keyword>
<dbReference type="Proteomes" id="UP000269945">
    <property type="component" value="Unassembled WGS sequence"/>
</dbReference>
<evidence type="ECO:0000313" key="3">
    <source>
        <dbReference type="Proteomes" id="UP000269945"/>
    </source>
</evidence>
<evidence type="ECO:0000256" key="1">
    <source>
        <dbReference type="SAM" id="MobiDB-lite"/>
    </source>
</evidence>
<feature type="region of interest" description="Disordered" evidence="1">
    <location>
        <begin position="1"/>
        <end position="56"/>
    </location>
</feature>
<comment type="caution">
    <text evidence="2">The sequence shown here is derived from an EMBL/GenBank/DDBJ whole genome shotgun (WGS) entry which is preliminary data.</text>
</comment>
<protein>
    <submittedName>
        <fullName evidence="2">Uncharacterized protein</fullName>
    </submittedName>
</protein>
<dbReference type="EMBL" id="CYRY02040156">
    <property type="protein sequence ID" value="VCX31060.1"/>
    <property type="molecule type" value="Genomic_DNA"/>
</dbReference>